<dbReference type="RefSeq" id="WP_230405739.1">
    <property type="nucleotide sequence ID" value="NZ_CP049055.1"/>
</dbReference>
<proteinExistence type="predicted"/>
<gene>
    <name evidence="2" type="ORF">KsCSTR_10390</name>
    <name evidence="3" type="ORF">KSMBR1_1270</name>
    <name evidence="1" type="ORF">kustd1474</name>
</gene>
<reference evidence="2 5" key="5">
    <citation type="submission" date="2020-02" db="EMBL/GenBank/DDBJ databases">
        <title>Newly sequenced genome of strain CSTR1 showed variability in Candidatus Kuenenia stuttgartiensis genomes.</title>
        <authorList>
            <person name="Ding C."/>
            <person name="Adrian L."/>
        </authorList>
    </citation>
    <scope>NUCLEOTIDE SEQUENCE [LARGE SCALE GENOMIC DNA]</scope>
    <source>
        <strain evidence="2 5">CSTR1</strain>
    </source>
</reference>
<evidence type="ECO:0000313" key="2">
    <source>
        <dbReference type="EMBL" id="QII10418.1"/>
    </source>
</evidence>
<reference evidence="4" key="4">
    <citation type="submission" date="2017-10" db="EMBL/GenBank/DDBJ databases">
        <authorList>
            <person name="Frank J."/>
        </authorList>
    </citation>
    <scope>NUCLEOTIDE SEQUENCE [LARGE SCALE GENOMIC DNA]</scope>
</reference>
<dbReference type="AlphaFoldDB" id="Q1PYQ2"/>
<dbReference type="EMBL" id="LT934425">
    <property type="protein sequence ID" value="SOH03772.1"/>
    <property type="molecule type" value="Genomic_DNA"/>
</dbReference>
<dbReference type="Proteomes" id="UP000501926">
    <property type="component" value="Chromosome"/>
</dbReference>
<evidence type="ECO:0000313" key="5">
    <source>
        <dbReference type="Proteomes" id="UP000501926"/>
    </source>
</evidence>
<evidence type="ECO:0000313" key="4">
    <source>
        <dbReference type="Proteomes" id="UP000221734"/>
    </source>
</evidence>
<dbReference type="EMBL" id="CT573072">
    <property type="protein sequence ID" value="CAJ72219.1"/>
    <property type="molecule type" value="Genomic_DNA"/>
</dbReference>
<name>Q1PYQ2_KUEST</name>
<organism evidence="1">
    <name type="scientific">Kuenenia stuttgartiensis</name>
    <dbReference type="NCBI Taxonomy" id="174633"/>
    <lineage>
        <taxon>Bacteria</taxon>
        <taxon>Pseudomonadati</taxon>
        <taxon>Planctomycetota</taxon>
        <taxon>Candidatus Brocadiia</taxon>
        <taxon>Candidatus Brocadiales</taxon>
        <taxon>Candidatus Brocadiaceae</taxon>
        <taxon>Candidatus Kuenenia</taxon>
    </lineage>
</organism>
<protein>
    <submittedName>
        <fullName evidence="1">Uncharacterized protein</fullName>
    </submittedName>
</protein>
<reference evidence="1" key="1">
    <citation type="journal article" date="2006" name="Nature">
        <title>Deciphering the evolution and metabolism of an anammox bacterium from a community genome.</title>
        <authorList>
            <person name="Strous M."/>
            <person name="Pelletier E."/>
            <person name="Mangenot S."/>
            <person name="Rattei T."/>
            <person name="Lehner A."/>
            <person name="Taylor M.W."/>
            <person name="Horn M."/>
            <person name="Daims H."/>
            <person name="Bartol-Mavel D."/>
            <person name="Wincker P."/>
            <person name="Barbe V."/>
            <person name="Fonknechten N."/>
            <person name="Vallenet D."/>
            <person name="Segurens B."/>
            <person name="Schenowitz-Truong C."/>
            <person name="Medigue C."/>
            <person name="Collingro A."/>
            <person name="Snel B."/>
            <person name="Dutilh B.E."/>
            <person name="OpDenCamp H.J.M."/>
            <person name="vanDerDrift C."/>
            <person name="Cirpus I."/>
            <person name="vanDePas-Schoonen K.T."/>
            <person name="Harhangi H.R."/>
            <person name="vanNiftrik L."/>
            <person name="Schmid M."/>
            <person name="Keltjens J."/>
            <person name="vanDeVossenberg J."/>
            <person name="Kartal B."/>
            <person name="Meier H."/>
            <person name="Frishman D."/>
            <person name="Huynen M.A."/>
            <person name="Mewes H."/>
            <person name="Weissenbach J."/>
            <person name="Jetten M.S.M."/>
            <person name="Wagner M."/>
            <person name="LePaslier D."/>
        </authorList>
    </citation>
    <scope>NUCLEOTIDE SEQUENCE</scope>
</reference>
<accession>Q1PYQ2</accession>
<dbReference type="Proteomes" id="UP000221734">
    <property type="component" value="Chromosome Kuenenia_stuttgartiensis_MBR1"/>
</dbReference>
<reference evidence="3" key="3">
    <citation type="submission" date="2017-10" db="EMBL/GenBank/DDBJ databases">
        <authorList>
            <person name="Banno H."/>
            <person name="Chua N.-H."/>
        </authorList>
    </citation>
    <scope>NUCLEOTIDE SEQUENCE [LARGE SCALE GENOMIC DNA]</scope>
    <source>
        <strain evidence="3">Kuenenia_mbr1_ru-nijmegen</strain>
    </source>
</reference>
<sequence>MEISGFYNCVRAPGFLEAAVAPSTTAIKALPCAIALAPEPVGSGTELIFGGDRENCAKAARDNGRDRKMHVNAKNICFCLIKISSFHTTFHVEMHIQGAHASMAE</sequence>
<dbReference type="KEGG" id="kst:KSMBR1_1270"/>
<dbReference type="EMBL" id="CP049055">
    <property type="protein sequence ID" value="QII10418.1"/>
    <property type="molecule type" value="Genomic_DNA"/>
</dbReference>
<keyword evidence="4" id="KW-1185">Reference proteome</keyword>
<reference evidence="1" key="2">
    <citation type="submission" date="2006-01" db="EMBL/GenBank/DDBJ databases">
        <authorList>
            <person name="Genoscope"/>
        </authorList>
    </citation>
    <scope>NUCLEOTIDE SEQUENCE</scope>
</reference>
<evidence type="ECO:0000313" key="1">
    <source>
        <dbReference type="EMBL" id="CAJ72219.1"/>
    </source>
</evidence>
<evidence type="ECO:0000313" key="3">
    <source>
        <dbReference type="EMBL" id="SOH03772.1"/>
    </source>
</evidence>